<sequence>MEGENTKPKILIFGGTGYLGKYMAKASVSSGHNTFVYARPVTKNSRTSKLEIHKEFQELDEHEKIISILKEVGVVISTVAYPQLLDQLKIVDAIKVAGNIKRFLPSEFGCEEDRVMPLPPFEAYLEKKRIVRRAIEAAEIPYTFVSANCYGAYFVNVLLCPSEPHDDVVVYGNGEAKVVFNYEEDIANCTIKVINDPRTCNRIVIYRPQTNIISQLELISVWEEKTGRSFKRVHVSEEELVNLSQTLPPPEDIPISIIHSILVKGDLMNFELGEDGIEASKLYPDFKFTTIDQLLDIFLINPLKPARTAFE</sequence>
<protein>
    <recommendedName>
        <fullName evidence="3">NmrA-like domain-containing protein</fullName>
    </recommendedName>
</protein>
<dbReference type="InterPro" id="IPR045312">
    <property type="entry name" value="PCBER-like"/>
</dbReference>
<dbReference type="CDD" id="cd05259">
    <property type="entry name" value="PCBER_SDR_a"/>
    <property type="match status" value="1"/>
</dbReference>
<dbReference type="Pfam" id="PF05368">
    <property type="entry name" value="NmrA"/>
    <property type="match status" value="1"/>
</dbReference>
<accession>V4VPD4</accession>
<name>V4VPD4_CITCL</name>
<feature type="domain" description="NmrA-like" evidence="3">
    <location>
        <begin position="7"/>
        <end position="293"/>
    </location>
</feature>
<evidence type="ECO:0000313" key="4">
    <source>
        <dbReference type="EMBL" id="ESR54774.1"/>
    </source>
</evidence>
<dbReference type="PANTHER" id="PTHR43349">
    <property type="entry name" value="PINORESINOL REDUCTASE-RELATED"/>
    <property type="match status" value="1"/>
</dbReference>
<keyword evidence="2" id="KW-0560">Oxidoreductase</keyword>
<evidence type="ECO:0000259" key="3">
    <source>
        <dbReference type="Pfam" id="PF05368"/>
    </source>
</evidence>
<dbReference type="KEGG" id="cic:CICLE_v10023633mg"/>
<keyword evidence="1" id="KW-0521">NADP</keyword>
<organism evidence="4 5">
    <name type="scientific">Citrus clementina</name>
    <name type="common">Clementine</name>
    <name type="synonym">Citrus deliciosa x Citrus sinensis</name>
    <dbReference type="NCBI Taxonomy" id="85681"/>
    <lineage>
        <taxon>Eukaryota</taxon>
        <taxon>Viridiplantae</taxon>
        <taxon>Streptophyta</taxon>
        <taxon>Embryophyta</taxon>
        <taxon>Tracheophyta</taxon>
        <taxon>Spermatophyta</taxon>
        <taxon>Magnoliopsida</taxon>
        <taxon>eudicotyledons</taxon>
        <taxon>Gunneridae</taxon>
        <taxon>Pentapetalae</taxon>
        <taxon>rosids</taxon>
        <taxon>malvids</taxon>
        <taxon>Sapindales</taxon>
        <taxon>Rutaceae</taxon>
        <taxon>Aurantioideae</taxon>
        <taxon>Citrus</taxon>
    </lineage>
</organism>
<dbReference type="SUPFAM" id="SSF51735">
    <property type="entry name" value="NAD(P)-binding Rossmann-fold domains"/>
    <property type="match status" value="1"/>
</dbReference>
<dbReference type="PANTHER" id="PTHR43349:SF9">
    <property type="entry name" value="PHENYLCOUMARAN BENZYLIC ETHER REDUCTASE-LIKE PROTEIN"/>
    <property type="match status" value="1"/>
</dbReference>
<dbReference type="Gene3D" id="3.40.50.720">
    <property type="entry name" value="NAD(P)-binding Rossmann-like Domain"/>
    <property type="match status" value="1"/>
</dbReference>
<dbReference type="Proteomes" id="UP000030687">
    <property type="component" value="Unassembled WGS sequence"/>
</dbReference>
<dbReference type="AlphaFoldDB" id="V4VPD4"/>
<dbReference type="Gene3D" id="3.90.25.10">
    <property type="entry name" value="UDP-galactose 4-epimerase, domain 1"/>
    <property type="match status" value="1"/>
</dbReference>
<dbReference type="InterPro" id="IPR036291">
    <property type="entry name" value="NAD(P)-bd_dom_sf"/>
</dbReference>
<evidence type="ECO:0000256" key="1">
    <source>
        <dbReference type="ARBA" id="ARBA00022857"/>
    </source>
</evidence>
<dbReference type="OMA" id="IAMYTVK"/>
<dbReference type="eggNOG" id="ENOG502QU4V">
    <property type="taxonomic scope" value="Eukaryota"/>
</dbReference>
<keyword evidence="5" id="KW-1185">Reference proteome</keyword>
<dbReference type="InParanoid" id="V4VPD4"/>
<dbReference type="EMBL" id="KI536661">
    <property type="protein sequence ID" value="ESR54774.1"/>
    <property type="molecule type" value="Genomic_DNA"/>
</dbReference>
<evidence type="ECO:0000313" key="5">
    <source>
        <dbReference type="Proteomes" id="UP000030687"/>
    </source>
</evidence>
<dbReference type="GO" id="GO:0016491">
    <property type="term" value="F:oxidoreductase activity"/>
    <property type="evidence" value="ECO:0007669"/>
    <property type="project" value="UniProtKB-KW"/>
</dbReference>
<dbReference type="InterPro" id="IPR008030">
    <property type="entry name" value="NmrA-like"/>
</dbReference>
<dbReference type="InterPro" id="IPR050608">
    <property type="entry name" value="NmrA-type/Isoflavone_red_sf"/>
</dbReference>
<gene>
    <name evidence="4" type="ORF">CICLE_v10023633mg</name>
</gene>
<dbReference type="Gramene" id="ESR54774">
    <property type="protein sequence ID" value="ESR54774"/>
    <property type="gene ID" value="CICLE_v10023633mg"/>
</dbReference>
<proteinExistence type="predicted"/>
<reference evidence="4 5" key="1">
    <citation type="submission" date="2013-10" db="EMBL/GenBank/DDBJ databases">
        <authorList>
            <consortium name="International Citrus Genome Consortium"/>
            <person name="Jenkins J."/>
            <person name="Schmutz J."/>
            <person name="Prochnik S."/>
            <person name="Rokhsar D."/>
            <person name="Gmitter F."/>
            <person name="Ollitrault P."/>
            <person name="Machado M."/>
            <person name="Talon M."/>
            <person name="Wincker P."/>
            <person name="Jaillon O."/>
            <person name="Morgante M."/>
        </authorList>
    </citation>
    <scope>NUCLEOTIDE SEQUENCE</scope>
    <source>
        <strain evidence="5">cv. Clemenules</strain>
    </source>
</reference>
<evidence type="ECO:0000256" key="2">
    <source>
        <dbReference type="ARBA" id="ARBA00023002"/>
    </source>
</evidence>